<feature type="transmembrane region" description="Helical" evidence="9">
    <location>
        <begin position="197"/>
        <end position="222"/>
    </location>
</feature>
<keyword evidence="6 9" id="KW-1133">Transmembrane helix</keyword>
<dbReference type="EMBL" id="UINC01122281">
    <property type="protein sequence ID" value="SVC97996.1"/>
    <property type="molecule type" value="Genomic_DNA"/>
</dbReference>
<dbReference type="InterPro" id="IPR052157">
    <property type="entry name" value="BCAA_transport_permease"/>
</dbReference>
<evidence type="ECO:0000256" key="3">
    <source>
        <dbReference type="ARBA" id="ARBA00022475"/>
    </source>
</evidence>
<evidence type="ECO:0000256" key="9">
    <source>
        <dbReference type="SAM" id="Phobius"/>
    </source>
</evidence>
<dbReference type="AlphaFoldDB" id="A0A382RK39"/>
<evidence type="ECO:0000256" key="4">
    <source>
        <dbReference type="ARBA" id="ARBA00022692"/>
    </source>
</evidence>
<evidence type="ECO:0000313" key="10">
    <source>
        <dbReference type="EMBL" id="SVC97996.1"/>
    </source>
</evidence>
<proteinExistence type="inferred from homology"/>
<keyword evidence="2" id="KW-0813">Transport</keyword>
<evidence type="ECO:0000256" key="5">
    <source>
        <dbReference type="ARBA" id="ARBA00022970"/>
    </source>
</evidence>
<feature type="non-terminal residue" evidence="10">
    <location>
        <position position="282"/>
    </location>
</feature>
<evidence type="ECO:0000256" key="6">
    <source>
        <dbReference type="ARBA" id="ARBA00022989"/>
    </source>
</evidence>
<dbReference type="GO" id="GO:0006865">
    <property type="term" value="P:amino acid transport"/>
    <property type="evidence" value="ECO:0007669"/>
    <property type="project" value="UniProtKB-KW"/>
</dbReference>
<evidence type="ECO:0000256" key="8">
    <source>
        <dbReference type="ARBA" id="ARBA00037998"/>
    </source>
</evidence>
<protein>
    <recommendedName>
        <fullName evidence="11">Branched-chain amino acid ABC transporter permease</fullName>
    </recommendedName>
</protein>
<feature type="transmembrane region" description="Helical" evidence="9">
    <location>
        <begin position="12"/>
        <end position="37"/>
    </location>
</feature>
<reference evidence="10" key="1">
    <citation type="submission" date="2018-05" db="EMBL/GenBank/DDBJ databases">
        <authorList>
            <person name="Lanie J.A."/>
            <person name="Ng W.-L."/>
            <person name="Kazmierczak K.M."/>
            <person name="Andrzejewski T.M."/>
            <person name="Davidsen T.M."/>
            <person name="Wayne K.J."/>
            <person name="Tettelin H."/>
            <person name="Glass J.I."/>
            <person name="Rusch D."/>
            <person name="Podicherti R."/>
            <person name="Tsui H.-C.T."/>
            <person name="Winkler M.E."/>
        </authorList>
    </citation>
    <scope>NUCLEOTIDE SEQUENCE</scope>
</reference>
<dbReference type="GO" id="GO:0022857">
    <property type="term" value="F:transmembrane transporter activity"/>
    <property type="evidence" value="ECO:0007669"/>
    <property type="project" value="InterPro"/>
</dbReference>
<dbReference type="PANTHER" id="PTHR11795:SF447">
    <property type="entry name" value="ABC TRANSPORTER PERMEASE PROTEIN"/>
    <property type="match status" value="1"/>
</dbReference>
<feature type="transmembrane region" description="Helical" evidence="9">
    <location>
        <begin position="146"/>
        <end position="168"/>
    </location>
</feature>
<feature type="transmembrane region" description="Helical" evidence="9">
    <location>
        <begin position="43"/>
        <end position="62"/>
    </location>
</feature>
<dbReference type="PANTHER" id="PTHR11795">
    <property type="entry name" value="BRANCHED-CHAIN AMINO ACID TRANSPORT SYSTEM PERMEASE PROTEIN LIVH"/>
    <property type="match status" value="1"/>
</dbReference>
<evidence type="ECO:0008006" key="11">
    <source>
        <dbReference type="Google" id="ProtNLM"/>
    </source>
</evidence>
<name>A0A382RK39_9ZZZZ</name>
<evidence type="ECO:0000256" key="7">
    <source>
        <dbReference type="ARBA" id="ARBA00023136"/>
    </source>
</evidence>
<feature type="transmembrane region" description="Helical" evidence="9">
    <location>
        <begin position="234"/>
        <end position="256"/>
    </location>
</feature>
<dbReference type="Pfam" id="PF02653">
    <property type="entry name" value="BPD_transp_2"/>
    <property type="match status" value="1"/>
</dbReference>
<feature type="transmembrane region" description="Helical" evidence="9">
    <location>
        <begin position="103"/>
        <end position="125"/>
    </location>
</feature>
<dbReference type="GO" id="GO:0005886">
    <property type="term" value="C:plasma membrane"/>
    <property type="evidence" value="ECO:0007669"/>
    <property type="project" value="UniProtKB-SubCell"/>
</dbReference>
<gene>
    <name evidence="10" type="ORF">METZ01_LOCUS350850</name>
</gene>
<comment type="similarity">
    <text evidence="8">Belongs to the binding-protein-dependent transport system permease family. LivHM subfamily.</text>
</comment>
<evidence type="ECO:0000256" key="1">
    <source>
        <dbReference type="ARBA" id="ARBA00004651"/>
    </source>
</evidence>
<evidence type="ECO:0000256" key="2">
    <source>
        <dbReference type="ARBA" id="ARBA00022448"/>
    </source>
</evidence>
<organism evidence="10">
    <name type="scientific">marine metagenome</name>
    <dbReference type="NCBI Taxonomy" id="408172"/>
    <lineage>
        <taxon>unclassified sequences</taxon>
        <taxon>metagenomes</taxon>
        <taxon>ecological metagenomes</taxon>
    </lineage>
</organism>
<dbReference type="CDD" id="cd06582">
    <property type="entry name" value="TM_PBP1_LivH_like"/>
    <property type="match status" value="1"/>
</dbReference>
<comment type="subcellular location">
    <subcellularLocation>
        <location evidence="1">Cell membrane</location>
        <topology evidence="1">Multi-pass membrane protein</topology>
    </subcellularLocation>
</comment>
<sequence>MVCKECSGVNTLLDIIISGLTVGALYAVGTVALSVLWGNLGMLNMAHGAMLGIGGYSSYVLVNSFDLPWWLGLPCGMAGGLVVGLLLYYLIVRWMFEKSEFTLNIIIATIGVALLFESLTVNFFGGQGQKQPFIFEGFIRLGKSTLPYRTLVIIGASVVLMLIVGGILRRTNMGLVIRASAQDRAAASLMGVPTRKVMAQVMALAGVVTAVSGVMVTSLTTLHPSVGHDPMLRALIFCCVAGLGNINGAVYVAFALGLFEMTIQYTVAAQFGLPTVLGLVIL</sequence>
<accession>A0A382RK39</accession>
<keyword evidence="5" id="KW-0029">Amino-acid transport</keyword>
<keyword evidence="4 9" id="KW-0812">Transmembrane</keyword>
<feature type="transmembrane region" description="Helical" evidence="9">
    <location>
        <begin position="69"/>
        <end position="91"/>
    </location>
</feature>
<keyword evidence="3" id="KW-1003">Cell membrane</keyword>
<keyword evidence="7 9" id="KW-0472">Membrane</keyword>
<dbReference type="InterPro" id="IPR001851">
    <property type="entry name" value="ABC_transp_permease"/>
</dbReference>